<dbReference type="InterPro" id="IPR051806">
    <property type="entry name" value="HAD-like_SPP"/>
</dbReference>
<dbReference type="PRINTS" id="PR00413">
    <property type="entry name" value="HADHALOGNASE"/>
</dbReference>
<gene>
    <name evidence="1" type="ORF">DS031_05745</name>
</gene>
<organism evidence="1 2">
    <name type="scientific">Bacillus taeanensis</name>
    <dbReference type="NCBI Taxonomy" id="273032"/>
    <lineage>
        <taxon>Bacteria</taxon>
        <taxon>Bacillati</taxon>
        <taxon>Bacillota</taxon>
        <taxon>Bacilli</taxon>
        <taxon>Bacillales</taxon>
        <taxon>Bacillaceae</taxon>
        <taxon>Bacillus</taxon>
    </lineage>
</organism>
<keyword evidence="2" id="KW-1185">Reference proteome</keyword>
<dbReference type="InterPro" id="IPR041492">
    <property type="entry name" value="HAD_2"/>
</dbReference>
<dbReference type="InterPro" id="IPR036412">
    <property type="entry name" value="HAD-like_sf"/>
</dbReference>
<dbReference type="PANTHER" id="PTHR43481:SF4">
    <property type="entry name" value="GLYCEROL-1-PHOSPHATE PHOSPHOHYDROLASE 1-RELATED"/>
    <property type="match status" value="1"/>
</dbReference>
<dbReference type="SFLD" id="SFLDG01135">
    <property type="entry name" value="C1.5.6:_HAD__Beta-PGM__Phospha"/>
    <property type="match status" value="1"/>
</dbReference>
<comment type="caution">
    <text evidence="1">The sequence shown here is derived from an EMBL/GenBank/DDBJ whole genome shotgun (WGS) entry which is preliminary data.</text>
</comment>
<accession>A0A366XY82</accession>
<protein>
    <recommendedName>
        <fullName evidence="3">HAD family phosphatase</fullName>
    </recommendedName>
</protein>
<dbReference type="NCBIfam" id="TIGR01549">
    <property type="entry name" value="HAD-SF-IA-v1"/>
    <property type="match status" value="1"/>
</dbReference>
<evidence type="ECO:0000313" key="1">
    <source>
        <dbReference type="EMBL" id="RBW70528.1"/>
    </source>
</evidence>
<dbReference type="AlphaFoldDB" id="A0A366XY82"/>
<reference evidence="1 2" key="1">
    <citation type="submission" date="2018-07" db="EMBL/GenBank/DDBJ databases">
        <title>Lottiidibacillus patelloidae gen. nov., sp. nov., isolated from the intestinal tract of a marine limpet and the reclassification of B. taeanensis BH030017T, B. algicola KMM 3737T and B. hwajinpoensis SW-72T as genus Lottiidibacillus.</title>
        <authorList>
            <person name="Liu R."/>
            <person name="Huang Z."/>
        </authorList>
    </citation>
    <scope>NUCLEOTIDE SEQUENCE [LARGE SCALE GENOMIC DNA]</scope>
    <source>
        <strain evidence="1 2">BH030017</strain>
    </source>
</reference>
<sequence length="222" mass="25584">MHEMIKAIGFDMDGVLVDTMKNHARAWQQTFLEHKYKIEEQLIFQLEGMNGPKTIDWLNDHYSFSLSTEAKQLIYNRKRLLFKEINVLSFFEDTIDTIRYIQKQGLKTALITGSNREFAEEVLKSKNLTFDAVITGSDVKNGKPHPEPYQRAMEALMIDPKEWLIVENAPLGITAAKKAGAKVLAVETSLPKQYLTHADHIIPFPALLKEEIINWINERERL</sequence>
<evidence type="ECO:0008006" key="3">
    <source>
        <dbReference type="Google" id="ProtNLM"/>
    </source>
</evidence>
<dbReference type="InterPro" id="IPR023214">
    <property type="entry name" value="HAD_sf"/>
</dbReference>
<dbReference type="SUPFAM" id="SSF56784">
    <property type="entry name" value="HAD-like"/>
    <property type="match status" value="1"/>
</dbReference>
<dbReference type="PANTHER" id="PTHR43481">
    <property type="entry name" value="FRUCTOSE-1-PHOSPHATE PHOSPHATASE"/>
    <property type="match status" value="1"/>
</dbReference>
<dbReference type="Gene3D" id="1.10.150.240">
    <property type="entry name" value="Putative phosphatase, domain 2"/>
    <property type="match status" value="1"/>
</dbReference>
<dbReference type="EMBL" id="QOCW01000004">
    <property type="protein sequence ID" value="RBW70528.1"/>
    <property type="molecule type" value="Genomic_DNA"/>
</dbReference>
<dbReference type="Proteomes" id="UP000253314">
    <property type="component" value="Unassembled WGS sequence"/>
</dbReference>
<dbReference type="SFLD" id="SFLDG01129">
    <property type="entry name" value="C1.5:_HAD__Beta-PGM__Phosphata"/>
    <property type="match status" value="1"/>
</dbReference>
<proteinExistence type="predicted"/>
<name>A0A366XY82_9BACI</name>
<dbReference type="OrthoDB" id="9797743at2"/>
<dbReference type="SFLD" id="SFLDS00003">
    <property type="entry name" value="Haloacid_Dehalogenase"/>
    <property type="match status" value="1"/>
</dbReference>
<dbReference type="Gene3D" id="3.40.50.1000">
    <property type="entry name" value="HAD superfamily/HAD-like"/>
    <property type="match status" value="1"/>
</dbReference>
<dbReference type="Pfam" id="PF13419">
    <property type="entry name" value="HAD_2"/>
    <property type="match status" value="1"/>
</dbReference>
<dbReference type="GO" id="GO:0050308">
    <property type="term" value="F:sugar-phosphatase activity"/>
    <property type="evidence" value="ECO:0007669"/>
    <property type="project" value="TreeGrafter"/>
</dbReference>
<dbReference type="InterPro" id="IPR006439">
    <property type="entry name" value="HAD-SF_hydro_IA"/>
</dbReference>
<dbReference type="CDD" id="cd07505">
    <property type="entry name" value="HAD_BPGM-like"/>
    <property type="match status" value="1"/>
</dbReference>
<evidence type="ECO:0000313" key="2">
    <source>
        <dbReference type="Proteomes" id="UP000253314"/>
    </source>
</evidence>
<dbReference type="NCBIfam" id="TIGR01509">
    <property type="entry name" value="HAD-SF-IA-v3"/>
    <property type="match status" value="1"/>
</dbReference>
<dbReference type="InterPro" id="IPR023198">
    <property type="entry name" value="PGP-like_dom2"/>
</dbReference>